<evidence type="ECO:0000256" key="1">
    <source>
        <dbReference type="SAM" id="Phobius"/>
    </source>
</evidence>
<evidence type="ECO:0000313" key="3">
    <source>
        <dbReference type="Proteomes" id="UP001055955"/>
    </source>
</evidence>
<name>A0ABY5DN27_9GAMM</name>
<reference evidence="2 3" key="1">
    <citation type="journal article" date="2022" name="Nat. Microbiol.">
        <title>The microbiome of a bacterivorous marine choanoflagellate contains a resource-demanding obligate bacterial associate.</title>
        <authorList>
            <person name="Needham D.M."/>
            <person name="Poirier C."/>
            <person name="Bachy C."/>
            <person name="George E.E."/>
            <person name="Wilken S."/>
            <person name="Yung C.C.M."/>
            <person name="Limardo A.J."/>
            <person name="Morando M."/>
            <person name="Sudek L."/>
            <person name="Malmstrom R.R."/>
            <person name="Keeling P.J."/>
            <person name="Santoro A.E."/>
            <person name="Worden A.Z."/>
        </authorList>
    </citation>
    <scope>NUCLEOTIDE SEQUENCE [LARGE SCALE GENOMIC DNA]</scope>
    <source>
        <strain evidence="2 3">Comchoano-1</strain>
    </source>
</reference>
<dbReference type="Proteomes" id="UP001055955">
    <property type="component" value="Chromosome"/>
</dbReference>
<dbReference type="EMBL" id="CP092900">
    <property type="protein sequence ID" value="UTC24987.1"/>
    <property type="molecule type" value="Genomic_DNA"/>
</dbReference>
<keyword evidence="1" id="KW-0812">Transmembrane</keyword>
<keyword evidence="1" id="KW-1133">Transmembrane helix</keyword>
<organism evidence="2 3">
    <name type="scientific">Candidatus Comchoanobacter bicostacola</name>
    <dbReference type="NCBI Taxonomy" id="2919598"/>
    <lineage>
        <taxon>Bacteria</taxon>
        <taxon>Pseudomonadati</taxon>
        <taxon>Pseudomonadota</taxon>
        <taxon>Gammaproteobacteria</taxon>
        <taxon>Candidatus Comchoanobacterales</taxon>
        <taxon>Candidatus Comchoanobacteraceae</taxon>
        <taxon>Candidatus Comchoanobacter</taxon>
    </lineage>
</organism>
<gene>
    <name evidence="2" type="ORF">MMH89_02360</name>
</gene>
<keyword evidence="3" id="KW-1185">Reference proteome</keyword>
<feature type="transmembrane region" description="Helical" evidence="1">
    <location>
        <begin position="12"/>
        <end position="29"/>
    </location>
</feature>
<keyword evidence="1" id="KW-0472">Membrane</keyword>
<dbReference type="RefSeq" id="WP_258568776.1">
    <property type="nucleotide sequence ID" value="NZ_CP092900.1"/>
</dbReference>
<sequence length="323" mass="37644">MKTKNKQANHKKVSRLKYIFIYCVSYLYLRFVRKIPLAVQIILFPLILVGFILDTIFHAILYGIFILSDKKDYTKLKKSILKFYQKYYNRLEVRKKHEKNIMIHIHEDDHNGYIVSSLGVAGIYALTRKLSKKYNIYIRHFNDEKGINQIMRDEAHKKTPNNHCVHVIYAHGGSVNPDPLYKELSKEMTKEAKTAASMINDDINLERPEYIKRINDGMTSSQRFKKSLIGAFSKISKHWDGGKTEEHLKDCFDGWHSEKEDDKQVFDEYKHASKLIYWGCHTQGSHEAPNYIGSNDTVYPGGELLINEENGKTTPQVTFMCIK</sequence>
<proteinExistence type="predicted"/>
<accession>A0ABY5DN27</accession>
<evidence type="ECO:0000313" key="2">
    <source>
        <dbReference type="EMBL" id="UTC24987.1"/>
    </source>
</evidence>
<feature type="transmembrane region" description="Helical" evidence="1">
    <location>
        <begin position="41"/>
        <end position="67"/>
    </location>
</feature>
<protein>
    <submittedName>
        <fullName evidence="2">Uncharacterized protein</fullName>
    </submittedName>
</protein>